<reference evidence="1 2" key="1">
    <citation type="submission" date="2020-07" db="EMBL/GenBank/DDBJ databases">
        <title>Sequencing the genomes of 1000 actinobacteria strains.</title>
        <authorList>
            <person name="Klenk H.-P."/>
        </authorList>
    </citation>
    <scope>NUCLEOTIDE SEQUENCE [LARGE SCALE GENOMIC DNA]</scope>
    <source>
        <strain evidence="1 2">DSM 40398</strain>
    </source>
</reference>
<evidence type="ECO:0000313" key="1">
    <source>
        <dbReference type="EMBL" id="NYD47604.1"/>
    </source>
</evidence>
<protein>
    <recommendedName>
        <fullName evidence="3">GIY-YIG nuclease family protein</fullName>
    </recommendedName>
</protein>
<name>A0A7Y9JHQ1_9ACTN</name>
<proteinExistence type="predicted"/>
<comment type="caution">
    <text evidence="1">The sequence shown here is derived from an EMBL/GenBank/DDBJ whole genome shotgun (WGS) entry which is preliminary data.</text>
</comment>
<evidence type="ECO:0000313" key="2">
    <source>
        <dbReference type="Proteomes" id="UP000529783"/>
    </source>
</evidence>
<organism evidence="1 2">
    <name type="scientific">Actinomadura luteofluorescens</name>
    <dbReference type="NCBI Taxonomy" id="46163"/>
    <lineage>
        <taxon>Bacteria</taxon>
        <taxon>Bacillati</taxon>
        <taxon>Actinomycetota</taxon>
        <taxon>Actinomycetes</taxon>
        <taxon>Streptosporangiales</taxon>
        <taxon>Thermomonosporaceae</taxon>
        <taxon>Actinomadura</taxon>
    </lineage>
</organism>
<accession>A0A7Y9JHQ1</accession>
<sequence length="121" mass="13712">MDNETYLALSRICGHHLLRPCPGPYEIDPEEMPTASAAVYIAADERNQVCYVGSVCRPKDPEGLASHVREYLKAVQKTARWRYLYVLPLRSNTAEAEVRGIAGEVSGWLLPYDRERWSDSD</sequence>
<dbReference type="EMBL" id="JACCBA010000001">
    <property type="protein sequence ID" value="NYD47604.1"/>
    <property type="molecule type" value="Genomic_DNA"/>
</dbReference>
<keyword evidence="2" id="KW-1185">Reference proteome</keyword>
<dbReference type="RefSeq" id="WP_179844655.1">
    <property type="nucleotide sequence ID" value="NZ_JACCBA010000001.1"/>
</dbReference>
<evidence type="ECO:0008006" key="3">
    <source>
        <dbReference type="Google" id="ProtNLM"/>
    </source>
</evidence>
<dbReference type="Proteomes" id="UP000529783">
    <property type="component" value="Unassembled WGS sequence"/>
</dbReference>
<dbReference type="AlphaFoldDB" id="A0A7Y9JHQ1"/>
<gene>
    <name evidence="1" type="ORF">BJY14_003587</name>
</gene>